<dbReference type="InterPro" id="IPR007110">
    <property type="entry name" value="Ig-like_dom"/>
</dbReference>
<dbReference type="SUPFAM" id="SSF48726">
    <property type="entry name" value="Immunoglobulin"/>
    <property type="match status" value="1"/>
</dbReference>
<evidence type="ECO:0000313" key="5">
    <source>
        <dbReference type="RefSeq" id="XP_022296490.1"/>
    </source>
</evidence>
<evidence type="ECO:0000313" key="8">
    <source>
        <dbReference type="RefSeq" id="XP_022296494.1"/>
    </source>
</evidence>
<evidence type="ECO:0000313" key="4">
    <source>
        <dbReference type="RefSeq" id="XP_022296489.1"/>
    </source>
</evidence>
<evidence type="ECO:0000313" key="6">
    <source>
        <dbReference type="RefSeq" id="XP_022296491.1"/>
    </source>
</evidence>
<feature type="chain" id="PRO_5044665974" evidence="1">
    <location>
        <begin position="28"/>
        <end position="177"/>
    </location>
</feature>
<dbReference type="RefSeq" id="XP_022296491.1">
    <property type="nucleotide sequence ID" value="XM_022440783.1"/>
</dbReference>
<gene>
    <name evidence="4 5 6 7 8 9" type="primary">LOC111106212</name>
</gene>
<protein>
    <submittedName>
        <fullName evidence="4 5">Uncharacterized protein LOC111106212 isoform X1</fullName>
    </submittedName>
</protein>
<dbReference type="PROSITE" id="PS50835">
    <property type="entry name" value="IG_LIKE"/>
    <property type="match status" value="1"/>
</dbReference>
<name>A0A8B8B1K2_CRAVI</name>
<evidence type="ECO:0000259" key="2">
    <source>
        <dbReference type="PROSITE" id="PS50835"/>
    </source>
</evidence>
<accession>A0A8B8B1K2</accession>
<dbReference type="RefSeq" id="XP_022296490.1">
    <property type="nucleotide sequence ID" value="XM_022440782.1"/>
</dbReference>
<organism evidence="3 8">
    <name type="scientific">Crassostrea virginica</name>
    <name type="common">Eastern oyster</name>
    <dbReference type="NCBI Taxonomy" id="6565"/>
    <lineage>
        <taxon>Eukaryota</taxon>
        <taxon>Metazoa</taxon>
        <taxon>Spiralia</taxon>
        <taxon>Lophotrochozoa</taxon>
        <taxon>Mollusca</taxon>
        <taxon>Bivalvia</taxon>
        <taxon>Autobranchia</taxon>
        <taxon>Pteriomorphia</taxon>
        <taxon>Ostreida</taxon>
        <taxon>Ostreoidea</taxon>
        <taxon>Ostreidae</taxon>
        <taxon>Crassostrea</taxon>
    </lineage>
</organism>
<keyword evidence="1" id="KW-0732">Signal</keyword>
<dbReference type="InterPro" id="IPR036179">
    <property type="entry name" value="Ig-like_dom_sf"/>
</dbReference>
<evidence type="ECO:0000313" key="3">
    <source>
        <dbReference type="Proteomes" id="UP000694844"/>
    </source>
</evidence>
<dbReference type="OrthoDB" id="6204638at2759"/>
<dbReference type="RefSeq" id="XP_022296493.1">
    <property type="nucleotide sequence ID" value="XM_022440785.1"/>
</dbReference>
<dbReference type="RefSeq" id="XP_022296489.1">
    <property type="nucleotide sequence ID" value="XM_022440781.1"/>
</dbReference>
<reference evidence="4 5" key="1">
    <citation type="submission" date="2025-04" db="UniProtKB">
        <authorList>
            <consortium name="RefSeq"/>
        </authorList>
    </citation>
    <scope>IDENTIFICATION</scope>
    <source>
        <tissue evidence="4 5">Whole sample</tissue>
    </source>
</reference>
<dbReference type="AlphaFoldDB" id="A0A8B8B1K2"/>
<dbReference type="RefSeq" id="XP_022296494.1">
    <property type="nucleotide sequence ID" value="XM_022440786.1"/>
</dbReference>
<proteinExistence type="predicted"/>
<evidence type="ECO:0000313" key="9">
    <source>
        <dbReference type="RefSeq" id="XP_022296495.1"/>
    </source>
</evidence>
<sequence>MQNLQKKSCLRMKICFVFNLVVHTAYALTSIQVQDHFIQLGQKNVNITCFVNDTENGRIRVIQLIRSNANIVFVAENGVFWQDEELQQRAVAEGSVMNATSSYLHMVIVRQNVTKNDGGTYFCKSSDKYGIPHESQKTFLNITESKKNDTNDACGYKPSQHSFLLVLVPMLIIYKGM</sequence>
<feature type="domain" description="Ig-like" evidence="2">
    <location>
        <begin position="41"/>
        <end position="143"/>
    </location>
</feature>
<dbReference type="InterPro" id="IPR013783">
    <property type="entry name" value="Ig-like_fold"/>
</dbReference>
<dbReference type="Proteomes" id="UP000694844">
    <property type="component" value="Chromosome 8"/>
</dbReference>
<dbReference type="GeneID" id="111106212"/>
<keyword evidence="3" id="KW-1185">Reference proteome</keyword>
<dbReference type="RefSeq" id="XP_022296495.1">
    <property type="nucleotide sequence ID" value="XM_022440787.1"/>
</dbReference>
<evidence type="ECO:0000256" key="1">
    <source>
        <dbReference type="SAM" id="SignalP"/>
    </source>
</evidence>
<dbReference type="Gene3D" id="2.60.40.10">
    <property type="entry name" value="Immunoglobulins"/>
    <property type="match status" value="1"/>
</dbReference>
<evidence type="ECO:0000313" key="7">
    <source>
        <dbReference type="RefSeq" id="XP_022296493.1"/>
    </source>
</evidence>
<feature type="signal peptide" evidence="1">
    <location>
        <begin position="1"/>
        <end position="27"/>
    </location>
</feature>
<dbReference type="KEGG" id="cvn:111106212"/>